<evidence type="ECO:0000256" key="1">
    <source>
        <dbReference type="SAM" id="SignalP"/>
    </source>
</evidence>
<organism evidence="2 3">
    <name type="scientific">Pedosphaera parvula (strain Ellin514)</name>
    <dbReference type="NCBI Taxonomy" id="320771"/>
    <lineage>
        <taxon>Bacteria</taxon>
        <taxon>Pseudomonadati</taxon>
        <taxon>Verrucomicrobiota</taxon>
        <taxon>Pedosphaerae</taxon>
        <taxon>Pedosphaerales</taxon>
        <taxon>Pedosphaeraceae</taxon>
        <taxon>Pedosphaera</taxon>
    </lineage>
</organism>
<protein>
    <submittedName>
        <fullName evidence="2">Uncharacterized protein</fullName>
    </submittedName>
</protein>
<gene>
    <name evidence="2" type="ORF">Cflav_PD6256</name>
</gene>
<dbReference type="Proteomes" id="UP000003688">
    <property type="component" value="Unassembled WGS sequence"/>
</dbReference>
<name>B9XHT7_PEDPL</name>
<evidence type="ECO:0000313" key="3">
    <source>
        <dbReference type="Proteomes" id="UP000003688"/>
    </source>
</evidence>
<dbReference type="RefSeq" id="WP_007415381.1">
    <property type="nucleotide sequence ID" value="NZ_ABOX02000015.1"/>
</dbReference>
<proteinExistence type="predicted"/>
<evidence type="ECO:0000313" key="2">
    <source>
        <dbReference type="EMBL" id="EEF60665.1"/>
    </source>
</evidence>
<reference evidence="2 3" key="1">
    <citation type="journal article" date="2011" name="J. Bacteriol.">
        <title>Genome sequence of 'Pedosphaera parvula' Ellin514, an aerobic Verrucomicrobial isolate from pasture soil.</title>
        <authorList>
            <person name="Kant R."/>
            <person name="van Passel M.W."/>
            <person name="Sangwan P."/>
            <person name="Palva A."/>
            <person name="Lucas S."/>
            <person name="Copeland A."/>
            <person name="Lapidus A."/>
            <person name="Glavina Del Rio T."/>
            <person name="Dalin E."/>
            <person name="Tice H."/>
            <person name="Bruce D."/>
            <person name="Goodwin L."/>
            <person name="Pitluck S."/>
            <person name="Chertkov O."/>
            <person name="Larimer F.W."/>
            <person name="Land M.L."/>
            <person name="Hauser L."/>
            <person name="Brettin T.S."/>
            <person name="Detter J.C."/>
            <person name="Han S."/>
            <person name="de Vos W.M."/>
            <person name="Janssen P.H."/>
            <person name="Smidt H."/>
        </authorList>
    </citation>
    <scope>NUCLEOTIDE SEQUENCE [LARGE SCALE GENOMIC DNA]</scope>
    <source>
        <strain evidence="2 3">Ellin514</strain>
    </source>
</reference>
<dbReference type="STRING" id="320771.Cflav_PD6256"/>
<sequence precursor="true">MKHITIILLLLAAASLEALADGIPFRSFRTSRVSVPATVLALTKEQMSSLTTSNRFITLTADQRTRLQRDVSFVPERLEVYPLEWAQDTCTCEILNLGIRYTKTKIEVPHGLLGRTLQDRKFWQR</sequence>
<feature type="signal peptide" evidence="1">
    <location>
        <begin position="1"/>
        <end position="20"/>
    </location>
</feature>
<keyword evidence="3" id="KW-1185">Reference proteome</keyword>
<keyword evidence="1" id="KW-0732">Signal</keyword>
<dbReference type="EMBL" id="ABOX02000015">
    <property type="protein sequence ID" value="EEF60665.1"/>
    <property type="molecule type" value="Genomic_DNA"/>
</dbReference>
<accession>B9XHT7</accession>
<dbReference type="AlphaFoldDB" id="B9XHT7"/>
<comment type="caution">
    <text evidence="2">The sequence shown here is derived from an EMBL/GenBank/DDBJ whole genome shotgun (WGS) entry which is preliminary data.</text>
</comment>
<feature type="chain" id="PRO_5002894813" evidence="1">
    <location>
        <begin position="21"/>
        <end position="125"/>
    </location>
</feature>